<keyword evidence="2" id="KW-1133">Transmembrane helix</keyword>
<dbReference type="PANTHER" id="PTHR34219:SF1">
    <property type="entry name" value="PEPSY DOMAIN-CONTAINING PROTEIN"/>
    <property type="match status" value="1"/>
</dbReference>
<dbReference type="EMBL" id="PVZC01000005">
    <property type="protein sequence ID" value="PRX98049.1"/>
    <property type="molecule type" value="Genomic_DNA"/>
</dbReference>
<dbReference type="AlphaFoldDB" id="A0A2T0Q2N7"/>
<dbReference type="OrthoDB" id="9791166at2"/>
<dbReference type="PANTHER" id="PTHR34219">
    <property type="entry name" value="IRON-REGULATED INNER MEMBRANE PROTEIN-RELATED"/>
    <property type="match status" value="1"/>
</dbReference>
<feature type="transmembrane region" description="Helical" evidence="2">
    <location>
        <begin position="427"/>
        <end position="452"/>
    </location>
</feature>
<protein>
    <submittedName>
        <fullName evidence="3">Putative iron-regulated membrane protein</fullName>
    </submittedName>
</protein>
<evidence type="ECO:0000256" key="2">
    <source>
        <dbReference type="SAM" id="Phobius"/>
    </source>
</evidence>
<feature type="transmembrane region" description="Helical" evidence="2">
    <location>
        <begin position="376"/>
        <end position="396"/>
    </location>
</feature>
<keyword evidence="2" id="KW-0472">Membrane</keyword>
<evidence type="ECO:0000256" key="1">
    <source>
        <dbReference type="SAM" id="MobiDB-lite"/>
    </source>
</evidence>
<reference evidence="3 4" key="1">
    <citation type="submission" date="2018-03" db="EMBL/GenBank/DDBJ databases">
        <title>Genomic Encyclopedia of Archaeal and Bacterial Type Strains, Phase II (KMG-II): from individual species to whole genera.</title>
        <authorList>
            <person name="Goeker M."/>
        </authorList>
    </citation>
    <scope>NUCLEOTIDE SEQUENCE [LARGE SCALE GENOMIC DNA]</scope>
    <source>
        <strain evidence="3 4">DSM 45601</strain>
    </source>
</reference>
<comment type="caution">
    <text evidence="3">The sequence shown here is derived from an EMBL/GenBank/DDBJ whole genome shotgun (WGS) entry which is preliminary data.</text>
</comment>
<feature type="region of interest" description="Disordered" evidence="1">
    <location>
        <begin position="1"/>
        <end position="25"/>
    </location>
</feature>
<organism evidence="3 4">
    <name type="scientific">Allonocardiopsis opalescens</name>
    <dbReference type="NCBI Taxonomy" id="1144618"/>
    <lineage>
        <taxon>Bacteria</taxon>
        <taxon>Bacillati</taxon>
        <taxon>Actinomycetota</taxon>
        <taxon>Actinomycetes</taxon>
        <taxon>Streptosporangiales</taxon>
        <taxon>Allonocardiopsis</taxon>
    </lineage>
</organism>
<dbReference type="Pfam" id="PF03929">
    <property type="entry name" value="PepSY_TM"/>
    <property type="match status" value="1"/>
</dbReference>
<evidence type="ECO:0000313" key="3">
    <source>
        <dbReference type="EMBL" id="PRX98049.1"/>
    </source>
</evidence>
<keyword evidence="4" id="KW-1185">Reference proteome</keyword>
<gene>
    <name evidence="3" type="ORF">CLV72_105402</name>
</gene>
<accession>A0A2T0Q2N7</accession>
<dbReference type="RefSeq" id="WP_106248037.1">
    <property type="nucleotide sequence ID" value="NZ_PVZC01000005.1"/>
</dbReference>
<feature type="transmembrane region" description="Helical" evidence="2">
    <location>
        <begin position="40"/>
        <end position="64"/>
    </location>
</feature>
<evidence type="ECO:0000313" key="4">
    <source>
        <dbReference type="Proteomes" id="UP000237846"/>
    </source>
</evidence>
<sequence>MAVEDVSRVRGAGDGAGADAPVEEGPRSAWQPVRALVLRLHFYAGVLVAPFILVATVTGLLYVWTPQLEQALYDHELHAPVPAGGEPLPLSEQVAAARQAHPEAEPLAVRPAARPGDTTRVLFPVDGPTESHRLAVFVDPHTAEVRGSLLSYGGSGALPVRAWIDLLHRELHLGDAGRLYSELAASWLWVVAAGGVALWIGRARRRARLRRVLLPEPGARGTRRTLSFHGAIGIWLFVGLLFVSATGLTWSQYAGANISTIRTAMDWQTPSVAAELPETAGPAGVDVGADQVLAAANAAGVDGAVELVYPAGDGQGYTVTELGTQWPTQADSVAVAPATGQITDELRFDDHPLMAKLATWGIDAHMGLLFGIPNQLALTAFALGLITVIVLGYTMWWRRRPRPGEGALAAPVPRGVWRPLPRWAKAAAVITAVVVGIVLPLWAASLLVFLAVDLVLSRRARMAHTPD</sequence>
<dbReference type="Proteomes" id="UP000237846">
    <property type="component" value="Unassembled WGS sequence"/>
</dbReference>
<feature type="transmembrane region" description="Helical" evidence="2">
    <location>
        <begin position="183"/>
        <end position="201"/>
    </location>
</feature>
<keyword evidence="2" id="KW-0812">Transmembrane</keyword>
<proteinExistence type="predicted"/>
<dbReference type="InterPro" id="IPR005625">
    <property type="entry name" value="PepSY-ass_TM"/>
</dbReference>
<feature type="transmembrane region" description="Helical" evidence="2">
    <location>
        <begin position="230"/>
        <end position="250"/>
    </location>
</feature>
<name>A0A2T0Q2N7_9ACTN</name>